<protein>
    <submittedName>
        <fullName evidence="2">Uncharacterized protein</fullName>
    </submittedName>
</protein>
<feature type="region of interest" description="Disordered" evidence="1">
    <location>
        <begin position="1"/>
        <end position="32"/>
    </location>
</feature>
<proteinExistence type="predicted"/>
<organism evidence="2 3">
    <name type="scientific">Amborella trichopoda</name>
    <dbReference type="NCBI Taxonomy" id="13333"/>
    <lineage>
        <taxon>Eukaryota</taxon>
        <taxon>Viridiplantae</taxon>
        <taxon>Streptophyta</taxon>
        <taxon>Embryophyta</taxon>
        <taxon>Tracheophyta</taxon>
        <taxon>Spermatophyta</taxon>
        <taxon>Magnoliopsida</taxon>
        <taxon>Amborellales</taxon>
        <taxon>Amborellaceae</taxon>
        <taxon>Amborella</taxon>
    </lineage>
</organism>
<sequence length="237" mass="26193">MSLITASTRPQAEATSGSKPSSDENDGHAFPIGGQHLEFACEGFETSVRKIPQHPLKMFEELTADMHRLQTAGTLLKGLYSSWEEATSGAGSLTISVRVSSEETGIQAKPLSLIAHGQMLSWTPIAESLHLHQKRSGFAGHEANTRTDKALRTEQRSCLMMRRASLALPDPSLMHTSRGEPWKRCSNQTGPPRSQRLFSSKPEEWWQTSSSHPPFYPSFGYPSFLGKHSSEPLPHEL</sequence>
<feature type="region of interest" description="Disordered" evidence="1">
    <location>
        <begin position="171"/>
        <end position="202"/>
    </location>
</feature>
<gene>
    <name evidence="2" type="ORF">AMTR_s00113p00021090</name>
</gene>
<dbReference type="Gramene" id="ERM98511">
    <property type="protein sequence ID" value="ERM98511"/>
    <property type="gene ID" value="AMTR_s00113p00021090"/>
</dbReference>
<dbReference type="AlphaFoldDB" id="W1NPD6"/>
<feature type="compositionally biased region" description="Polar residues" evidence="1">
    <location>
        <begin position="185"/>
        <end position="198"/>
    </location>
</feature>
<evidence type="ECO:0000313" key="3">
    <source>
        <dbReference type="Proteomes" id="UP000017836"/>
    </source>
</evidence>
<reference evidence="3" key="1">
    <citation type="journal article" date="2013" name="Science">
        <title>The Amborella genome and the evolution of flowering plants.</title>
        <authorList>
            <consortium name="Amborella Genome Project"/>
        </authorList>
    </citation>
    <scope>NUCLEOTIDE SEQUENCE [LARGE SCALE GENOMIC DNA]</scope>
</reference>
<evidence type="ECO:0000313" key="2">
    <source>
        <dbReference type="EMBL" id="ERM98511.1"/>
    </source>
</evidence>
<feature type="compositionally biased region" description="Polar residues" evidence="1">
    <location>
        <begin position="1"/>
        <end position="20"/>
    </location>
</feature>
<evidence type="ECO:0000256" key="1">
    <source>
        <dbReference type="SAM" id="MobiDB-lite"/>
    </source>
</evidence>
<keyword evidence="3" id="KW-1185">Reference proteome</keyword>
<name>W1NPD6_AMBTC</name>
<dbReference type="Proteomes" id="UP000017836">
    <property type="component" value="Unassembled WGS sequence"/>
</dbReference>
<accession>W1NPD6</accession>
<dbReference type="EMBL" id="KI395324">
    <property type="protein sequence ID" value="ERM98511.1"/>
    <property type="molecule type" value="Genomic_DNA"/>
</dbReference>
<dbReference type="HOGENOM" id="CLU_1172078_0_0_1"/>